<feature type="domain" description="RGS" evidence="2">
    <location>
        <begin position="171"/>
        <end position="277"/>
    </location>
</feature>
<dbReference type="SUPFAM" id="SSF48097">
    <property type="entry name" value="Regulator of G-protein signaling, RGS"/>
    <property type="match status" value="1"/>
</dbReference>
<dbReference type="Gene3D" id="1.10.167.10">
    <property type="entry name" value="Regulator of G-protein Signalling 4, domain 2"/>
    <property type="match status" value="1"/>
</dbReference>
<accession>A0A3P9IVM5</accession>
<keyword evidence="1" id="KW-1133">Transmembrane helix</keyword>
<dbReference type="Pfam" id="PF00615">
    <property type="entry name" value="RGS"/>
    <property type="match status" value="1"/>
</dbReference>
<evidence type="ECO:0000313" key="3">
    <source>
        <dbReference type="Ensembl" id="ENSORLP00015024135.1"/>
    </source>
</evidence>
<reference evidence="3 4" key="2">
    <citation type="submission" date="2017-04" db="EMBL/GenBank/DDBJ databases">
        <title>CpG methylation of centromeres and impact of large insertions on vertebrate speciation.</title>
        <authorList>
            <person name="Ichikawa K."/>
            <person name="Yoshimura J."/>
            <person name="Morishita S."/>
        </authorList>
    </citation>
    <scope>NUCLEOTIDE SEQUENCE</scope>
    <source>
        <strain evidence="3 4">HSOK</strain>
    </source>
</reference>
<feature type="transmembrane region" description="Helical" evidence="1">
    <location>
        <begin position="80"/>
        <end position="100"/>
    </location>
</feature>
<reference evidence="3" key="4">
    <citation type="submission" date="2025-09" db="UniProtKB">
        <authorList>
            <consortium name="Ensembl"/>
        </authorList>
    </citation>
    <scope>IDENTIFICATION</scope>
    <source>
        <strain evidence="3">HSOK</strain>
    </source>
</reference>
<dbReference type="PANTHER" id="PTHR10845">
    <property type="entry name" value="REGULATOR OF G PROTEIN SIGNALING"/>
    <property type="match status" value="1"/>
</dbReference>
<dbReference type="InterPro" id="IPR044926">
    <property type="entry name" value="RGS_subdomain_2"/>
</dbReference>
<name>A0A3P9IVM5_ORYLA</name>
<dbReference type="FunFam" id="1.10.167.10:FF:000001">
    <property type="entry name" value="Putative regulator of g-protein signaling 12"/>
    <property type="match status" value="1"/>
</dbReference>
<dbReference type="Proteomes" id="UP000265200">
    <property type="component" value="Chromosome 17"/>
</dbReference>
<evidence type="ECO:0000259" key="2">
    <source>
        <dbReference type="PROSITE" id="PS50132"/>
    </source>
</evidence>
<dbReference type="InterPro" id="IPR016137">
    <property type="entry name" value="RGS"/>
</dbReference>
<dbReference type="InterPro" id="IPR036305">
    <property type="entry name" value="RGS_sf"/>
</dbReference>
<proteinExistence type="predicted"/>
<protein>
    <recommendedName>
        <fullName evidence="2">RGS domain-containing protein</fullName>
    </recommendedName>
</protein>
<evidence type="ECO:0000256" key="1">
    <source>
        <dbReference type="SAM" id="Phobius"/>
    </source>
</evidence>
<sequence length="317" mass="36369">MDPLSCHKWTSRAQSDCKCFIFHLQNNEGMKAVCCVYFRHRGLLCLISYSNCFSTFVGTQHGNPECISSCRVHYSGRKSAGAFSICSFSILILCLLLFSFNVKGEEKSHKSFLFPLLPGKKQMKQPYWENLWRPSFLRKVISICFQAAHNKCCGCLPIVFNQVLFSGVKGGQKAFREFLKSEFCEENLDFLLACQNFQTLQRPEERKKKAAKIYEEFIRDDSPKQVNLDFNTTKVICQSLQQPGPSCFVVAQKKIFSLMENDSFSRFLQSEHYKVLTGAASKPRGLRKHRAAMRIKSAGDELEVNRLQDGLVLWHEH</sequence>
<dbReference type="PRINTS" id="PR01301">
    <property type="entry name" value="RGSPROTEIN"/>
</dbReference>
<dbReference type="SMART" id="SM00315">
    <property type="entry name" value="RGS"/>
    <property type="match status" value="1"/>
</dbReference>
<reference key="1">
    <citation type="journal article" date="2007" name="Nature">
        <title>The medaka draft genome and insights into vertebrate genome evolution.</title>
        <authorList>
            <person name="Kasahara M."/>
            <person name="Naruse K."/>
            <person name="Sasaki S."/>
            <person name="Nakatani Y."/>
            <person name="Qu W."/>
            <person name="Ahsan B."/>
            <person name="Yamada T."/>
            <person name="Nagayasu Y."/>
            <person name="Doi K."/>
            <person name="Kasai Y."/>
            <person name="Jindo T."/>
            <person name="Kobayashi D."/>
            <person name="Shimada A."/>
            <person name="Toyoda A."/>
            <person name="Kuroki Y."/>
            <person name="Fujiyama A."/>
            <person name="Sasaki T."/>
            <person name="Shimizu A."/>
            <person name="Asakawa S."/>
            <person name="Shimizu N."/>
            <person name="Hashimoto S."/>
            <person name="Yang J."/>
            <person name="Lee Y."/>
            <person name="Matsushima K."/>
            <person name="Sugano S."/>
            <person name="Sakaizumi M."/>
            <person name="Narita T."/>
            <person name="Ohishi K."/>
            <person name="Haga S."/>
            <person name="Ohta F."/>
            <person name="Nomoto H."/>
            <person name="Nogata K."/>
            <person name="Morishita T."/>
            <person name="Endo T."/>
            <person name="Shin-I T."/>
            <person name="Takeda H."/>
            <person name="Morishita S."/>
            <person name="Kohara Y."/>
        </authorList>
    </citation>
    <scope>NUCLEOTIDE SEQUENCE [LARGE SCALE GENOMIC DNA]</scope>
    <source>
        <strain>Hd-rR</strain>
    </source>
</reference>
<evidence type="ECO:0000313" key="4">
    <source>
        <dbReference type="Proteomes" id="UP000265200"/>
    </source>
</evidence>
<organism evidence="3 4">
    <name type="scientific">Oryzias latipes</name>
    <name type="common">Japanese rice fish</name>
    <name type="synonym">Japanese killifish</name>
    <dbReference type="NCBI Taxonomy" id="8090"/>
    <lineage>
        <taxon>Eukaryota</taxon>
        <taxon>Metazoa</taxon>
        <taxon>Chordata</taxon>
        <taxon>Craniata</taxon>
        <taxon>Vertebrata</taxon>
        <taxon>Euteleostomi</taxon>
        <taxon>Actinopterygii</taxon>
        <taxon>Neopterygii</taxon>
        <taxon>Teleostei</taxon>
        <taxon>Neoteleostei</taxon>
        <taxon>Acanthomorphata</taxon>
        <taxon>Ovalentaria</taxon>
        <taxon>Atherinomorphae</taxon>
        <taxon>Beloniformes</taxon>
        <taxon>Adrianichthyidae</taxon>
        <taxon>Oryziinae</taxon>
        <taxon>Oryzias</taxon>
    </lineage>
</organism>
<keyword evidence="1" id="KW-0472">Membrane</keyword>
<reference evidence="3" key="3">
    <citation type="submission" date="2025-08" db="UniProtKB">
        <authorList>
            <consortium name="Ensembl"/>
        </authorList>
    </citation>
    <scope>IDENTIFICATION</scope>
    <source>
        <strain evidence="3">HSOK</strain>
    </source>
</reference>
<dbReference type="AlphaFoldDB" id="A0A3P9IVM5"/>
<keyword evidence="1" id="KW-0812">Transmembrane</keyword>
<dbReference type="PANTHER" id="PTHR10845:SF43">
    <property type="entry name" value="REGULATOR OF G-PROTEIN SIGNALING 2"/>
    <property type="match status" value="1"/>
</dbReference>
<dbReference type="PROSITE" id="PS50132">
    <property type="entry name" value="RGS"/>
    <property type="match status" value="1"/>
</dbReference>
<dbReference type="Ensembl" id="ENSORLT00015008731.1">
    <property type="protein sequence ID" value="ENSORLP00015024135.1"/>
    <property type="gene ID" value="ENSORLG00015004523.1"/>
</dbReference>